<name>A0AAW0A366_9AGAR</name>
<proteinExistence type="predicted"/>
<sequence>MNPLGRQPSRVSLLSWWSDSNPNLQSPATINLHTMAKPLARYLYHRSAMRIIKTYHGQTLTAEILELYASYLPWTFTSAATKAMIISEVILSLRCDESLAQALISSAIFPHLKHILESRDRSLQDPVLQKVTRILMQSLYDHQVSYVIERTTGLPLTTEILELYASCLSYRPVSAQAKTMIVSELRHQVKRDRSQVSTIFRHCMEQLLESQDDLMQNLALQAATSGLLRSLCAHQVSGLIEKKRGQPLTAELLEVYASCLTWTFVDAETKAMILSELRRQIERDGNQACIVFLQCKQSLQTLAESFVQDAHLRESVASLLRCLSVHKSSILLGANDSKQLEAEIRWLYEAWEDTYQGYMIYGSSEDNLRAKPKYLSLSPRLLGENPYYPQSPKECVDTL</sequence>
<reference evidence="1 2" key="1">
    <citation type="journal article" date="2024" name="J Genomics">
        <title>Draft genome sequencing and assembly of Favolaschia claudopus CIRM-BRFM 2984 isolated from oak limbs.</title>
        <authorList>
            <person name="Navarro D."/>
            <person name="Drula E."/>
            <person name="Chaduli D."/>
            <person name="Cazenave R."/>
            <person name="Ahrendt S."/>
            <person name="Wang J."/>
            <person name="Lipzen A."/>
            <person name="Daum C."/>
            <person name="Barry K."/>
            <person name="Grigoriev I.V."/>
            <person name="Favel A."/>
            <person name="Rosso M.N."/>
            <person name="Martin F."/>
        </authorList>
    </citation>
    <scope>NUCLEOTIDE SEQUENCE [LARGE SCALE GENOMIC DNA]</scope>
    <source>
        <strain evidence="1 2">CIRM-BRFM 2984</strain>
    </source>
</reference>
<dbReference type="AlphaFoldDB" id="A0AAW0A366"/>
<dbReference type="EMBL" id="JAWWNJ010000088">
    <property type="protein sequence ID" value="KAK7000542.1"/>
    <property type="molecule type" value="Genomic_DNA"/>
</dbReference>
<accession>A0AAW0A366</accession>
<organism evidence="1 2">
    <name type="scientific">Favolaschia claudopus</name>
    <dbReference type="NCBI Taxonomy" id="2862362"/>
    <lineage>
        <taxon>Eukaryota</taxon>
        <taxon>Fungi</taxon>
        <taxon>Dikarya</taxon>
        <taxon>Basidiomycota</taxon>
        <taxon>Agaricomycotina</taxon>
        <taxon>Agaricomycetes</taxon>
        <taxon>Agaricomycetidae</taxon>
        <taxon>Agaricales</taxon>
        <taxon>Marasmiineae</taxon>
        <taxon>Mycenaceae</taxon>
        <taxon>Favolaschia</taxon>
    </lineage>
</organism>
<keyword evidence="2" id="KW-1185">Reference proteome</keyword>
<protein>
    <submittedName>
        <fullName evidence="1">Uncharacterized protein</fullName>
    </submittedName>
</protein>
<dbReference type="Proteomes" id="UP001362999">
    <property type="component" value="Unassembled WGS sequence"/>
</dbReference>
<comment type="caution">
    <text evidence="1">The sequence shown here is derived from an EMBL/GenBank/DDBJ whole genome shotgun (WGS) entry which is preliminary data.</text>
</comment>
<evidence type="ECO:0000313" key="2">
    <source>
        <dbReference type="Proteomes" id="UP001362999"/>
    </source>
</evidence>
<gene>
    <name evidence="1" type="ORF">R3P38DRAFT_1836031</name>
</gene>
<evidence type="ECO:0000313" key="1">
    <source>
        <dbReference type="EMBL" id="KAK7000542.1"/>
    </source>
</evidence>